<dbReference type="Pfam" id="PF13649">
    <property type="entry name" value="Methyltransf_25"/>
    <property type="match status" value="1"/>
</dbReference>
<dbReference type="InterPro" id="IPR029063">
    <property type="entry name" value="SAM-dependent_MTases_sf"/>
</dbReference>
<dbReference type="AlphaFoldDB" id="J4H2M5"/>
<dbReference type="STRING" id="599839.J4H2M5"/>
<dbReference type="OrthoDB" id="10027013at2759"/>
<evidence type="ECO:0000256" key="2">
    <source>
        <dbReference type="ARBA" id="ARBA00022679"/>
    </source>
</evidence>
<dbReference type="PANTHER" id="PTHR44942:SF4">
    <property type="entry name" value="METHYLTRANSFERASE TYPE 11 DOMAIN-CONTAINING PROTEIN"/>
    <property type="match status" value="1"/>
</dbReference>
<organism evidence="4 5">
    <name type="scientific">Fibroporia radiculosa</name>
    <dbReference type="NCBI Taxonomy" id="599839"/>
    <lineage>
        <taxon>Eukaryota</taxon>
        <taxon>Fungi</taxon>
        <taxon>Dikarya</taxon>
        <taxon>Basidiomycota</taxon>
        <taxon>Agaricomycotina</taxon>
        <taxon>Agaricomycetes</taxon>
        <taxon>Polyporales</taxon>
        <taxon>Fibroporiaceae</taxon>
        <taxon>Fibroporia</taxon>
    </lineage>
</organism>
<dbReference type="GO" id="GO:0032259">
    <property type="term" value="P:methylation"/>
    <property type="evidence" value="ECO:0007669"/>
    <property type="project" value="UniProtKB-KW"/>
</dbReference>
<dbReference type="GeneID" id="24096695"/>
<evidence type="ECO:0000313" key="5">
    <source>
        <dbReference type="Proteomes" id="UP000006352"/>
    </source>
</evidence>
<keyword evidence="2" id="KW-0808">Transferase</keyword>
<evidence type="ECO:0000259" key="3">
    <source>
        <dbReference type="Pfam" id="PF13649"/>
    </source>
</evidence>
<dbReference type="PANTHER" id="PTHR44942">
    <property type="entry name" value="METHYLTRANSF_11 DOMAIN-CONTAINING PROTEIN"/>
    <property type="match status" value="1"/>
</dbReference>
<accession>J4H2M5</accession>
<dbReference type="InterPro" id="IPR041698">
    <property type="entry name" value="Methyltransf_25"/>
</dbReference>
<evidence type="ECO:0000256" key="1">
    <source>
        <dbReference type="ARBA" id="ARBA00022603"/>
    </source>
</evidence>
<gene>
    <name evidence="4" type="ORF">FIBRA_03851</name>
</gene>
<dbReference type="InterPro" id="IPR051052">
    <property type="entry name" value="Diverse_substrate_MTase"/>
</dbReference>
<evidence type="ECO:0000313" key="4">
    <source>
        <dbReference type="EMBL" id="CCM01784.1"/>
    </source>
</evidence>
<keyword evidence="1" id="KW-0489">Methyltransferase</keyword>
<dbReference type="InParanoid" id="J4H2M5"/>
<dbReference type="HOGENOM" id="CLU_049344_1_1_1"/>
<sequence length="354" mass="39699">MATYAKTSFNAARYAAARPTYPRQLYDLLFRYHERGPGARWDTALDLGCGTGQATLELVPFKNIIGADPSATMIAQATKKFAAQGADVQLGLADRVRYVQSPAEELGWLEDGSVDMIVSGEHRTPISRHSSNYTFVEPTTMPTYLWKSLPLTSSHQIAQAAHWFDWTRLWPEAARVLRKGGSLAVWGYSEFRLTDHPSCTPLIHTYVHGSDARTTIGPYWEQPGRNILDDHLRPIPEPSAVCGPGVWAESERVYFAGSHHPHLPNPRQVIMRKKTTWGGMLGYLRTFSALHTFLERYPEDKEHPEGDVAVRFWKALRTQVARDKGIDDASAGSEDDEVEIEWPLAIVMARRAAV</sequence>
<dbReference type="CDD" id="cd02440">
    <property type="entry name" value="AdoMet_MTases"/>
    <property type="match status" value="1"/>
</dbReference>
<dbReference type="Proteomes" id="UP000006352">
    <property type="component" value="Unassembled WGS sequence"/>
</dbReference>
<reference evidence="4 5" key="1">
    <citation type="journal article" date="2012" name="Appl. Environ. Microbiol.">
        <title>Short-read sequencing for genomic analysis of the brown rot fungus Fibroporia radiculosa.</title>
        <authorList>
            <person name="Tang J.D."/>
            <person name="Perkins A.D."/>
            <person name="Sonstegard T.S."/>
            <person name="Schroeder S.G."/>
            <person name="Burgess S.C."/>
            <person name="Diehl S.V."/>
        </authorList>
    </citation>
    <scope>NUCLEOTIDE SEQUENCE [LARGE SCALE GENOMIC DNA]</scope>
    <source>
        <strain evidence="4 5">TFFH 294</strain>
    </source>
</reference>
<dbReference type="SUPFAM" id="SSF53335">
    <property type="entry name" value="S-adenosyl-L-methionine-dependent methyltransferases"/>
    <property type="match status" value="1"/>
</dbReference>
<name>J4H2M5_9APHY</name>
<proteinExistence type="predicted"/>
<dbReference type="Gene3D" id="3.40.50.150">
    <property type="entry name" value="Vaccinia Virus protein VP39"/>
    <property type="match status" value="1"/>
</dbReference>
<dbReference type="EMBL" id="HE797049">
    <property type="protein sequence ID" value="CCM01784.1"/>
    <property type="molecule type" value="Genomic_DNA"/>
</dbReference>
<keyword evidence="5" id="KW-1185">Reference proteome</keyword>
<feature type="domain" description="Methyltransferase" evidence="3">
    <location>
        <begin position="45"/>
        <end position="120"/>
    </location>
</feature>
<dbReference type="RefSeq" id="XP_012181067.1">
    <property type="nucleotide sequence ID" value="XM_012325677.1"/>
</dbReference>
<protein>
    <recommendedName>
        <fullName evidence="3">Methyltransferase domain-containing protein</fullName>
    </recommendedName>
</protein>
<dbReference type="GO" id="GO:0008168">
    <property type="term" value="F:methyltransferase activity"/>
    <property type="evidence" value="ECO:0007669"/>
    <property type="project" value="UniProtKB-KW"/>
</dbReference>